<dbReference type="Pfam" id="PF04183">
    <property type="entry name" value="IucA_IucC"/>
    <property type="match status" value="1"/>
</dbReference>
<evidence type="ECO:0000256" key="1">
    <source>
        <dbReference type="ARBA" id="ARBA00004924"/>
    </source>
</evidence>
<keyword evidence="4" id="KW-1185">Reference proteome</keyword>
<dbReference type="GO" id="GO:0016746">
    <property type="term" value="F:acyltransferase activity"/>
    <property type="evidence" value="ECO:0007669"/>
    <property type="project" value="InterPro"/>
</dbReference>
<dbReference type="InterPro" id="IPR016181">
    <property type="entry name" value="Acyl_CoA_acyltransferase"/>
</dbReference>
<evidence type="ECO:0000259" key="2">
    <source>
        <dbReference type="SMART" id="SM01006"/>
    </source>
</evidence>
<dbReference type="SUPFAM" id="SSF55729">
    <property type="entry name" value="Acyl-CoA N-acyltransferases (Nat)"/>
    <property type="match status" value="1"/>
</dbReference>
<dbReference type="InterPro" id="IPR037455">
    <property type="entry name" value="LucA/IucC-like"/>
</dbReference>
<dbReference type="Pfam" id="PF06276">
    <property type="entry name" value="FhuF"/>
    <property type="match status" value="1"/>
</dbReference>
<dbReference type="Proteomes" id="UP001179121">
    <property type="component" value="Chromosome"/>
</dbReference>
<proteinExistence type="predicted"/>
<dbReference type="GO" id="GO:0019290">
    <property type="term" value="P:siderophore biosynthetic process"/>
    <property type="evidence" value="ECO:0007669"/>
    <property type="project" value="InterPro"/>
</dbReference>
<protein>
    <submittedName>
        <fullName evidence="3">Alcaligin biosynthesis complex, short chain / Alcaligin biosynthesis complex, large chain</fullName>
    </submittedName>
</protein>
<dbReference type="RefSeq" id="WP_289267292.1">
    <property type="nucleotide sequence ID" value="NZ_OX365700.1"/>
</dbReference>
<reference evidence="3" key="1">
    <citation type="submission" date="2022-10" db="EMBL/GenBank/DDBJ databases">
        <authorList>
            <person name="Koch H."/>
        </authorList>
    </citation>
    <scope>NUCLEOTIDE SEQUENCE</scope>
    <source>
        <strain evidence="3">DNF</strain>
    </source>
</reference>
<name>A0AA86MWI2_9BACT</name>
<organism evidence="3 4">
    <name type="scientific">Nitrospira tepida</name>
    <dbReference type="NCBI Taxonomy" id="2973512"/>
    <lineage>
        <taxon>Bacteria</taxon>
        <taxon>Pseudomonadati</taxon>
        <taxon>Nitrospirota</taxon>
        <taxon>Nitrospiria</taxon>
        <taxon>Nitrospirales</taxon>
        <taxon>Nitrospiraceae</taxon>
        <taxon>Nitrospira</taxon>
    </lineage>
</organism>
<dbReference type="GO" id="GO:0016881">
    <property type="term" value="F:acid-amino acid ligase activity"/>
    <property type="evidence" value="ECO:0007669"/>
    <property type="project" value="UniProtKB-ARBA"/>
</dbReference>
<dbReference type="Gene3D" id="3.40.630.30">
    <property type="match status" value="1"/>
</dbReference>
<feature type="domain" description="Acyltransferase MbtK/IucB-like conserved" evidence="2">
    <location>
        <begin position="21"/>
        <end position="68"/>
    </location>
</feature>
<dbReference type="AlphaFoldDB" id="A0AA86MWI2"/>
<dbReference type="Gene3D" id="1.10.510.40">
    <property type="match status" value="1"/>
</dbReference>
<dbReference type="InterPro" id="IPR019432">
    <property type="entry name" value="Acyltransferase_MbtK/IucB-like"/>
</dbReference>
<evidence type="ECO:0000313" key="3">
    <source>
        <dbReference type="EMBL" id="CAI4030297.1"/>
    </source>
</evidence>
<dbReference type="PANTHER" id="PTHR34384:SF6">
    <property type="entry name" value="STAPHYLOFERRIN B SYNTHASE"/>
    <property type="match status" value="1"/>
</dbReference>
<accession>A0AA86MWI2</accession>
<dbReference type="KEGG" id="nti:DNFV4_00725"/>
<dbReference type="InterPro" id="IPR022770">
    <property type="entry name" value="IucA/IucC-like_C"/>
</dbReference>
<dbReference type="Gene3D" id="3.30.310.280">
    <property type="match status" value="1"/>
</dbReference>
<dbReference type="Gene3D" id="6.10.250.3370">
    <property type="match status" value="1"/>
</dbReference>
<gene>
    <name evidence="3" type="ORF">DNFV4_00725</name>
</gene>
<dbReference type="Pfam" id="PF13523">
    <property type="entry name" value="Acetyltransf_8"/>
    <property type="match status" value="1"/>
</dbReference>
<evidence type="ECO:0000313" key="4">
    <source>
        <dbReference type="Proteomes" id="UP001179121"/>
    </source>
</evidence>
<dbReference type="PANTHER" id="PTHR34384">
    <property type="entry name" value="L-2,3-DIAMINOPROPANOATE--CITRATE LIGASE"/>
    <property type="match status" value="1"/>
</dbReference>
<dbReference type="SMART" id="SM01006">
    <property type="entry name" value="AlcB"/>
    <property type="match status" value="1"/>
</dbReference>
<dbReference type="InterPro" id="IPR007310">
    <property type="entry name" value="Aerobactin_biosyn_IucA/IucC_N"/>
</dbReference>
<comment type="pathway">
    <text evidence="1">Siderophore biosynthesis.</text>
</comment>
<sequence>MRRQDPCFEKDVPAVGRFTLRMLDVPDDIPLVHRWVTHERAKYWGMQQQSVDDVESAYREILRQPGSSVFLGFHDDEPAFLVERYHPMEDVVGRYYDARPGDRGMHILVAPTDRPIAQFTWHVFTVVMDFLFSEDSVERIVVEPDVRNEKIHRLNRRAGFEYQDIIQLPKKTAYLAFCTRARYQTALKRNGGERGWAPMSGADTGVSHLTPGLWSTVNVLLVRKIIREFAHELLLEPRRTGSEGGWEHYVLGTDSPDIEYRFRAKVLHLEHWHIDAASIEKYARGKRARLDALSFILEIRRLIGIDPAMLPTYMEEITSTLYGGAYKHANQELGAVELAHAGFQDIERGMAEGHPVFVANNGRIGFDVRDYRTYAPEVGADVRLVWLAAHKSRATFASASDLSYGDLMQKTLGAPTVQAFTEILRREGLNPDSYLFFPVHPWQWENKLACLFAPDLASRKLLYLGIGEEVYRAQQSIRTFFNFTRPEKHYIKTALSILNMGFMRGLSSSYMETTPAINEWIHALIEGDSYLRDSGFGILREVASVGYRHPHYEAAVTGDSPYKKMLAALWRESPVPRLAAGERLMTMAALLHRDRDGVALLPELIRASGVGAEQWVRRYLRCYLAPLLHCFYAHDLVFMPHGENIILVLRDHVPVRVVLKDIAEESAVLDARVLPEKVRRLSVSVPEEMKVLSLFVDVFDCFFRYLAELLWEERLCSETGFWRLVAECVLEYQWKHPELSEKFRRHDLFAAEFRRSCLNRLQIANNRQMIDLADPAKNLQFAGTLANPIAPFRSTGREDGHIREFIDEPTSVV</sequence>
<dbReference type="EMBL" id="OX365700">
    <property type="protein sequence ID" value="CAI4030297.1"/>
    <property type="molecule type" value="Genomic_DNA"/>
</dbReference>